<keyword evidence="4 8" id="KW-0418">Kinase</keyword>
<dbReference type="Pfam" id="PF00294">
    <property type="entry name" value="PfkB"/>
    <property type="match status" value="1"/>
</dbReference>
<feature type="domain" description="Carbohydrate kinase PfkB" evidence="7">
    <location>
        <begin position="84"/>
        <end position="354"/>
    </location>
</feature>
<keyword evidence="5" id="KW-0067">ATP-binding</keyword>
<evidence type="ECO:0000256" key="2">
    <source>
        <dbReference type="ARBA" id="ARBA00022679"/>
    </source>
</evidence>
<dbReference type="NCBIfam" id="TIGR03168">
    <property type="entry name" value="1-PFK"/>
    <property type="match status" value="1"/>
</dbReference>
<evidence type="ECO:0000256" key="5">
    <source>
        <dbReference type="ARBA" id="ARBA00022840"/>
    </source>
</evidence>
<keyword evidence="3" id="KW-0547">Nucleotide-binding</keyword>
<evidence type="ECO:0000256" key="6">
    <source>
        <dbReference type="SAM" id="MobiDB-lite"/>
    </source>
</evidence>
<evidence type="ECO:0000256" key="4">
    <source>
        <dbReference type="ARBA" id="ARBA00022777"/>
    </source>
</evidence>
<keyword evidence="2" id="KW-0808">Transferase</keyword>
<dbReference type="Gene3D" id="3.40.1190.20">
    <property type="match status" value="1"/>
</dbReference>
<dbReference type="GO" id="GO:0005829">
    <property type="term" value="C:cytosol"/>
    <property type="evidence" value="ECO:0007669"/>
    <property type="project" value="TreeGrafter"/>
</dbReference>
<dbReference type="InterPro" id="IPR017583">
    <property type="entry name" value="Tagatose/fructose_Pkinase"/>
</dbReference>
<evidence type="ECO:0000256" key="1">
    <source>
        <dbReference type="ARBA" id="ARBA00010688"/>
    </source>
</evidence>
<comment type="similarity">
    <text evidence="1">Belongs to the carbohydrate kinase PfkB family.</text>
</comment>
<dbReference type="InterPro" id="IPR002173">
    <property type="entry name" value="Carboh/pur_kinase_PfkB_CS"/>
</dbReference>
<protein>
    <submittedName>
        <fullName evidence="8">1-phosphofructokinase family hexose kinase</fullName>
    </submittedName>
</protein>
<organism evidence="8 9">
    <name type="scientific">Micromonospora globbae</name>
    <dbReference type="NCBI Taxonomy" id="1894969"/>
    <lineage>
        <taxon>Bacteria</taxon>
        <taxon>Bacillati</taxon>
        <taxon>Actinomycetota</taxon>
        <taxon>Actinomycetes</taxon>
        <taxon>Micromonosporales</taxon>
        <taxon>Micromonosporaceae</taxon>
        <taxon>Micromonospora</taxon>
    </lineage>
</organism>
<dbReference type="PROSITE" id="PS00583">
    <property type="entry name" value="PFKB_KINASES_1"/>
    <property type="match status" value="1"/>
</dbReference>
<dbReference type="CDD" id="cd01164">
    <property type="entry name" value="FruK_PfkB_like"/>
    <property type="match status" value="1"/>
</dbReference>
<dbReference type="InterPro" id="IPR011611">
    <property type="entry name" value="PfkB_dom"/>
</dbReference>
<comment type="caution">
    <text evidence="8">The sequence shown here is derived from an EMBL/GenBank/DDBJ whole genome shotgun (WGS) entry which is preliminary data.</text>
</comment>
<dbReference type="Proteomes" id="UP000285744">
    <property type="component" value="Unassembled WGS sequence"/>
</dbReference>
<dbReference type="PANTHER" id="PTHR46566">
    <property type="entry name" value="1-PHOSPHOFRUCTOKINASE-RELATED"/>
    <property type="match status" value="1"/>
</dbReference>
<gene>
    <name evidence="8" type="ORF">D7I43_02520</name>
</gene>
<feature type="region of interest" description="Disordered" evidence="6">
    <location>
        <begin position="37"/>
        <end position="67"/>
    </location>
</feature>
<dbReference type="EMBL" id="RAQQ01000002">
    <property type="protein sequence ID" value="RKF28648.1"/>
    <property type="molecule type" value="Genomic_DNA"/>
</dbReference>
<sequence length="376" mass="39030">MARGEIREASRWSRRPVDGLPDDHLITYARIAARSSRFHTHREPAAGGDPRGARDQRAAPLPDPIDGPHVTGRVLTVTLNAALDVTYHVAAFTPGATHRVSRVDERAGGKGLNVARLLHALGTPVVATGLAGGACGARIRSLLADQEVPEAFVPIAAESRRTVVVAEPDTATGLWEPGPTVTADEWDAFLARFTDLVRDAEVAVLSGSLPSGVPADAYRVLVEVARRAGARTVLDTSGDPLRHGLDAGPDLVKPNAEELAGLTGHAPPGPAAAVETVRALDADAVVASFGPEGLLAVTGEGAWHAYLPHPVAGNPTGAGDACVAALTRGMIGRHAWPDRLTEAVALSAAAVRAPVAGSVDLADYRHLLPAVIVKEL</sequence>
<proteinExistence type="inferred from homology"/>
<name>A0A420F6V4_9ACTN</name>
<dbReference type="InterPro" id="IPR029056">
    <property type="entry name" value="Ribokinase-like"/>
</dbReference>
<reference evidence="8 9" key="1">
    <citation type="journal article" date="2018" name="Int. J. Syst. Evol. Microbiol.">
        <title>Micromonospora globbae sp. nov., an endophytic actinomycete isolated from roots of Globba winitii C. H. Wright.</title>
        <authorList>
            <person name="Kuncharoen N."/>
            <person name="Pittayakhajonwut P."/>
            <person name="Tanasupawat S."/>
        </authorList>
    </citation>
    <scope>NUCLEOTIDE SEQUENCE [LARGE SCALE GENOMIC DNA]</scope>
    <source>
        <strain evidence="8 9">WPS1-2</strain>
    </source>
</reference>
<dbReference type="SUPFAM" id="SSF53613">
    <property type="entry name" value="Ribokinase-like"/>
    <property type="match status" value="1"/>
</dbReference>
<accession>A0A420F6V4</accession>
<evidence type="ECO:0000313" key="9">
    <source>
        <dbReference type="Proteomes" id="UP000285744"/>
    </source>
</evidence>
<dbReference type="OrthoDB" id="9801219at2"/>
<dbReference type="GO" id="GO:0005524">
    <property type="term" value="F:ATP binding"/>
    <property type="evidence" value="ECO:0007669"/>
    <property type="project" value="UniProtKB-KW"/>
</dbReference>
<dbReference type="GO" id="GO:0008443">
    <property type="term" value="F:phosphofructokinase activity"/>
    <property type="evidence" value="ECO:0007669"/>
    <property type="project" value="TreeGrafter"/>
</dbReference>
<evidence type="ECO:0000256" key="3">
    <source>
        <dbReference type="ARBA" id="ARBA00022741"/>
    </source>
</evidence>
<evidence type="ECO:0000313" key="8">
    <source>
        <dbReference type="EMBL" id="RKF28648.1"/>
    </source>
</evidence>
<dbReference type="AlphaFoldDB" id="A0A420F6V4"/>
<evidence type="ECO:0000259" key="7">
    <source>
        <dbReference type="Pfam" id="PF00294"/>
    </source>
</evidence>
<dbReference type="PANTHER" id="PTHR46566:SF5">
    <property type="entry name" value="1-PHOSPHOFRUCTOKINASE"/>
    <property type="match status" value="1"/>
</dbReference>